<name>A0A8S5V0F6_9CAUD</name>
<accession>A0A8S5V0F6</accession>
<feature type="compositionally biased region" description="Basic residues" evidence="1">
    <location>
        <begin position="94"/>
        <end position="103"/>
    </location>
</feature>
<feature type="compositionally biased region" description="Basic and acidic residues" evidence="1">
    <location>
        <begin position="104"/>
        <end position="113"/>
    </location>
</feature>
<feature type="region of interest" description="Disordered" evidence="1">
    <location>
        <begin position="37"/>
        <end position="56"/>
    </location>
</feature>
<dbReference type="EMBL" id="BK016178">
    <property type="protein sequence ID" value="DAG00232.1"/>
    <property type="molecule type" value="Genomic_DNA"/>
</dbReference>
<protein>
    <submittedName>
        <fullName evidence="2">Uncharacterized protein</fullName>
    </submittedName>
</protein>
<evidence type="ECO:0000313" key="2">
    <source>
        <dbReference type="EMBL" id="DAG00232.1"/>
    </source>
</evidence>
<proteinExistence type="predicted"/>
<reference evidence="2" key="1">
    <citation type="journal article" date="2021" name="Proc. Natl. Acad. Sci. U.S.A.">
        <title>A Catalog of Tens of Thousands of Viruses from Human Metagenomes Reveals Hidden Associations with Chronic Diseases.</title>
        <authorList>
            <person name="Tisza M.J."/>
            <person name="Buck C.B."/>
        </authorList>
    </citation>
    <scope>NUCLEOTIDE SEQUENCE</scope>
    <source>
        <strain evidence="2">CtJDl18</strain>
    </source>
</reference>
<feature type="region of interest" description="Disordered" evidence="1">
    <location>
        <begin position="94"/>
        <end position="113"/>
    </location>
</feature>
<sequence length="137" mass="16971">MESETAEQNRKARQREYYLKHREKMLAYSRRYLQEHPEKRKLYQENAARKRADGNGYYQRYYQRHKERLLESSKQWHQAHPEKVKEYQRRYYQKKTAAKREKKKPNPDIDKAKSLFRDPAMAEHLQWLFNHAASKNK</sequence>
<feature type="compositionally biased region" description="Basic and acidic residues" evidence="1">
    <location>
        <begin position="37"/>
        <end position="53"/>
    </location>
</feature>
<evidence type="ECO:0000256" key="1">
    <source>
        <dbReference type="SAM" id="MobiDB-lite"/>
    </source>
</evidence>
<organism evidence="2">
    <name type="scientific">Podoviridae sp. ctJDl18</name>
    <dbReference type="NCBI Taxonomy" id="2825242"/>
    <lineage>
        <taxon>Viruses</taxon>
        <taxon>Duplodnaviria</taxon>
        <taxon>Heunggongvirae</taxon>
        <taxon>Uroviricota</taxon>
        <taxon>Caudoviricetes</taxon>
    </lineage>
</organism>